<keyword evidence="5" id="KW-0378">Hydrolase</keyword>
<dbReference type="PANTHER" id="PTHR38469">
    <property type="entry name" value="PERIPLASMIC PEPTIDASE SUBFAMILY S1B"/>
    <property type="match status" value="1"/>
</dbReference>
<dbReference type="EMBL" id="DYVS01000038">
    <property type="protein sequence ID" value="HJF69481.1"/>
    <property type="molecule type" value="Genomic_DNA"/>
</dbReference>
<keyword evidence="6" id="KW-0720">Serine protease</keyword>
<evidence type="ECO:0000256" key="1">
    <source>
        <dbReference type="ARBA" id="ARBA00010491"/>
    </source>
</evidence>
<accession>A0A921H2M9</accession>
<reference evidence="7" key="1">
    <citation type="journal article" date="2021" name="PeerJ">
        <title>Extensive microbial diversity within the chicken gut microbiome revealed by metagenomics and culture.</title>
        <authorList>
            <person name="Gilroy R."/>
            <person name="Ravi A."/>
            <person name="Getino M."/>
            <person name="Pursley I."/>
            <person name="Horton D.L."/>
            <person name="Alikhan N.F."/>
            <person name="Baker D."/>
            <person name="Gharbi K."/>
            <person name="Hall N."/>
            <person name="Watson M."/>
            <person name="Adriaenssens E.M."/>
            <person name="Foster-Nyarko E."/>
            <person name="Jarju S."/>
            <person name="Secka A."/>
            <person name="Antonio M."/>
            <person name="Oren A."/>
            <person name="Chaudhuri R.R."/>
            <person name="La Ragione R."/>
            <person name="Hildebrand F."/>
            <person name="Pallen M.J."/>
        </authorList>
    </citation>
    <scope>NUCLEOTIDE SEQUENCE</scope>
    <source>
        <strain evidence="7">6966</strain>
    </source>
</reference>
<evidence type="ECO:0000313" key="8">
    <source>
        <dbReference type="Proteomes" id="UP000742098"/>
    </source>
</evidence>
<protein>
    <submittedName>
        <fullName evidence="7">S46 family peptidase</fullName>
    </submittedName>
</protein>
<evidence type="ECO:0000256" key="4">
    <source>
        <dbReference type="ARBA" id="ARBA00022729"/>
    </source>
</evidence>
<gene>
    <name evidence="7" type="ORF">K8V05_01845</name>
</gene>
<keyword evidence="4" id="KW-0732">Signal</keyword>
<dbReference type="GO" id="GO:0070009">
    <property type="term" value="F:serine-type aminopeptidase activity"/>
    <property type="evidence" value="ECO:0007669"/>
    <property type="project" value="InterPro"/>
</dbReference>
<evidence type="ECO:0000313" key="7">
    <source>
        <dbReference type="EMBL" id="HJF69481.1"/>
    </source>
</evidence>
<dbReference type="Pfam" id="PF10459">
    <property type="entry name" value="Peptidase_S46"/>
    <property type="match status" value="1"/>
</dbReference>
<sequence>MKRVFIIVFALLSTSIVRADEGMWLLSLLGKNIEQMQAQGCKLTAEDIYSVNQASLKDAIVGLGNAGRPFWHFCSGEIISDKGLVLTNHHCGFGVIQQHSTVEHDYLSNGFWAYKYSEE</sequence>
<evidence type="ECO:0000256" key="3">
    <source>
        <dbReference type="ARBA" id="ARBA00022670"/>
    </source>
</evidence>
<comment type="caution">
    <text evidence="7">The sequence shown here is derived from an EMBL/GenBank/DDBJ whole genome shotgun (WGS) entry which is preliminary data.</text>
</comment>
<dbReference type="Proteomes" id="UP000742098">
    <property type="component" value="Unassembled WGS sequence"/>
</dbReference>
<evidence type="ECO:0000256" key="5">
    <source>
        <dbReference type="ARBA" id="ARBA00022801"/>
    </source>
</evidence>
<name>A0A921H2M9_9BACT</name>
<dbReference type="SUPFAM" id="SSF50494">
    <property type="entry name" value="Trypsin-like serine proteases"/>
    <property type="match status" value="1"/>
</dbReference>
<dbReference type="PANTHER" id="PTHR38469:SF1">
    <property type="entry name" value="PERIPLASMIC PEPTIDASE SUBFAMILY S1B"/>
    <property type="match status" value="1"/>
</dbReference>
<evidence type="ECO:0000256" key="2">
    <source>
        <dbReference type="ARBA" id="ARBA00022438"/>
    </source>
</evidence>
<dbReference type="InterPro" id="IPR009003">
    <property type="entry name" value="Peptidase_S1_PA"/>
</dbReference>
<keyword evidence="3" id="KW-0645">Protease</keyword>
<dbReference type="InterPro" id="IPR019500">
    <property type="entry name" value="Pep_S46"/>
</dbReference>
<organism evidence="7 8">
    <name type="scientific">Butyricimonas virosa</name>
    <dbReference type="NCBI Taxonomy" id="544645"/>
    <lineage>
        <taxon>Bacteria</taxon>
        <taxon>Pseudomonadati</taxon>
        <taxon>Bacteroidota</taxon>
        <taxon>Bacteroidia</taxon>
        <taxon>Bacteroidales</taxon>
        <taxon>Odoribacteraceae</taxon>
        <taxon>Butyricimonas</taxon>
    </lineage>
</organism>
<keyword evidence="2" id="KW-0031">Aminopeptidase</keyword>
<dbReference type="AlphaFoldDB" id="A0A921H2M9"/>
<feature type="non-terminal residue" evidence="7">
    <location>
        <position position="119"/>
    </location>
</feature>
<dbReference type="GO" id="GO:0043171">
    <property type="term" value="P:peptide catabolic process"/>
    <property type="evidence" value="ECO:0007669"/>
    <property type="project" value="UniProtKB-ARBA"/>
</dbReference>
<proteinExistence type="inferred from homology"/>
<reference evidence="7" key="2">
    <citation type="submission" date="2021-09" db="EMBL/GenBank/DDBJ databases">
        <authorList>
            <person name="Gilroy R."/>
        </authorList>
    </citation>
    <scope>NUCLEOTIDE SEQUENCE</scope>
    <source>
        <strain evidence="7">6966</strain>
    </source>
</reference>
<dbReference type="GO" id="GO:0008239">
    <property type="term" value="F:dipeptidyl-peptidase activity"/>
    <property type="evidence" value="ECO:0007669"/>
    <property type="project" value="InterPro"/>
</dbReference>
<dbReference type="GO" id="GO:0006508">
    <property type="term" value="P:proteolysis"/>
    <property type="evidence" value="ECO:0007669"/>
    <property type="project" value="UniProtKB-KW"/>
</dbReference>
<evidence type="ECO:0000256" key="6">
    <source>
        <dbReference type="ARBA" id="ARBA00022825"/>
    </source>
</evidence>
<comment type="similarity">
    <text evidence="1">Belongs to the peptidase S46 family.</text>
</comment>